<dbReference type="Proteomes" id="UP000001023">
    <property type="component" value="Chromosome"/>
</dbReference>
<dbReference type="PaxDb" id="246200-SPO1857"/>
<accession>Q5LSB1</accession>
<dbReference type="HOGENOM" id="CLU_2303939_0_0_5"/>
<dbReference type="AlphaFoldDB" id="Q5LSB1"/>
<reference evidence="1 2" key="1">
    <citation type="journal article" date="2004" name="Nature">
        <title>Genome sequence of Silicibacter pomeroyi reveals adaptations to the marine environment.</title>
        <authorList>
            <person name="Moran M.A."/>
            <person name="Buchan A."/>
            <person name="Gonzalez J.M."/>
            <person name="Heidelberg J.F."/>
            <person name="Whitman W.B."/>
            <person name="Kiene R.P."/>
            <person name="Henriksen J.R."/>
            <person name="King G.M."/>
            <person name="Belas R."/>
            <person name="Fuqua C."/>
            <person name="Brinkac L."/>
            <person name="Lewis M."/>
            <person name="Johri S."/>
            <person name="Weaver B."/>
            <person name="Pai G."/>
            <person name="Eisen J.A."/>
            <person name="Rahe E."/>
            <person name="Sheldon W.M."/>
            <person name="Ye W."/>
            <person name="Miller T.R."/>
            <person name="Carlton J."/>
            <person name="Rasko D.A."/>
            <person name="Paulsen I.T."/>
            <person name="Ren Q."/>
            <person name="Daugherty S.C."/>
            <person name="Deboy R.T."/>
            <person name="Dodson R.J."/>
            <person name="Durkin A.S."/>
            <person name="Madupu R."/>
            <person name="Nelson W.C."/>
            <person name="Sullivan S.A."/>
            <person name="Rosovitz M.J."/>
            <person name="Haft D.H."/>
            <person name="Selengut J."/>
            <person name="Ward N."/>
        </authorList>
    </citation>
    <scope>NUCLEOTIDE SEQUENCE [LARGE SCALE GENOMIC DNA]</scope>
    <source>
        <strain evidence="2">ATCC 700808 / DSM 15171 / DSS-3</strain>
    </source>
</reference>
<evidence type="ECO:0000313" key="1">
    <source>
        <dbReference type="EMBL" id="AAV95136.1"/>
    </source>
</evidence>
<dbReference type="KEGG" id="sil:SPO1857"/>
<proteinExistence type="predicted"/>
<gene>
    <name evidence="1" type="ordered locus">SPO1857</name>
</gene>
<name>Q5LSB1_RUEPO</name>
<dbReference type="EMBL" id="CP000031">
    <property type="protein sequence ID" value="AAV95136.1"/>
    <property type="molecule type" value="Genomic_DNA"/>
</dbReference>
<organism evidence="1 2">
    <name type="scientific">Ruegeria pomeroyi (strain ATCC 700808 / DSM 15171 / DSS-3)</name>
    <name type="common">Silicibacter pomeroyi</name>
    <dbReference type="NCBI Taxonomy" id="246200"/>
    <lineage>
        <taxon>Bacteria</taxon>
        <taxon>Pseudomonadati</taxon>
        <taxon>Pseudomonadota</taxon>
        <taxon>Alphaproteobacteria</taxon>
        <taxon>Rhodobacterales</taxon>
        <taxon>Roseobacteraceae</taxon>
        <taxon>Ruegeria</taxon>
    </lineage>
</organism>
<sequence>MTVLSNGGRHARLFALVYQQARAEAVDARLHVQPLNAGDALSLLSRARASFRPQRLDAGDARLARAGKQMFSGPFSETENGARLAAKAGGHHKLFGTVRP</sequence>
<evidence type="ECO:0000313" key="2">
    <source>
        <dbReference type="Proteomes" id="UP000001023"/>
    </source>
</evidence>
<keyword evidence="2" id="KW-1185">Reference proteome</keyword>
<protein>
    <submittedName>
        <fullName evidence="1">Uncharacterized protein</fullName>
    </submittedName>
</protein>
<reference evidence="1 2" key="2">
    <citation type="journal article" date="2014" name="Stand. Genomic Sci.">
        <title>An updated genome annotation for the model marine bacterium Ruegeria pomeroyi DSS-3.</title>
        <authorList>
            <person name="Rivers A.R."/>
            <person name="Smith C.B."/>
            <person name="Moran M.A."/>
        </authorList>
    </citation>
    <scope>GENOME REANNOTATION</scope>
    <source>
        <strain evidence="2">ATCC 700808 / DSM 15171 / DSS-3</strain>
    </source>
</reference>